<gene>
    <name evidence="1" type="ORF">HKBW3S03_00993</name>
    <name evidence="2" type="ORF">HKBW3S34_00976</name>
    <name evidence="3" type="ORF">HKBW3S47_02160</name>
</gene>
<evidence type="ECO:0000313" key="5">
    <source>
        <dbReference type="Proteomes" id="UP000574717"/>
    </source>
</evidence>
<evidence type="ECO:0000313" key="3">
    <source>
        <dbReference type="EMBL" id="GFP40464.1"/>
    </source>
</evidence>
<dbReference type="EMBL" id="BLRZ01000039">
    <property type="protein sequence ID" value="GFP30056.1"/>
    <property type="molecule type" value="Genomic_DNA"/>
</dbReference>
<evidence type="ECO:0000313" key="1">
    <source>
        <dbReference type="EMBL" id="GFP19488.1"/>
    </source>
</evidence>
<dbReference type="Proteomes" id="UP000574717">
    <property type="component" value="Unassembled WGS sequence"/>
</dbReference>
<evidence type="ECO:0000313" key="2">
    <source>
        <dbReference type="EMBL" id="GFP30056.1"/>
    </source>
</evidence>
<keyword evidence="6" id="KW-1185">Reference proteome</keyword>
<reference evidence="4 5" key="1">
    <citation type="journal article" date="2020" name="Front. Microbiol.">
        <title>Single-cell genomics of novel Actinobacteria with the Wood-Ljungdahl pathway discovered in a serpentinizing system.</title>
        <authorList>
            <person name="Merino N."/>
            <person name="Kawai M."/>
            <person name="Boyd E.S."/>
            <person name="Colman D.R."/>
            <person name="McGlynn S.E."/>
            <person name="Nealson K.H."/>
            <person name="Kurokawa K."/>
            <person name="Hongoh Y."/>
        </authorList>
    </citation>
    <scope>NUCLEOTIDE SEQUENCE [LARGE SCALE GENOMIC DNA]</scope>
    <source>
        <strain evidence="1 5">S03</strain>
        <strain evidence="2 6">S34</strain>
        <strain evidence="3 4">S47</strain>
    </source>
</reference>
<evidence type="ECO:0000313" key="4">
    <source>
        <dbReference type="Proteomes" id="UP000569018"/>
    </source>
</evidence>
<name>A0A6V8PGL8_9ACTN</name>
<dbReference type="Proteomes" id="UP000569018">
    <property type="component" value="Unassembled WGS sequence"/>
</dbReference>
<dbReference type="EMBL" id="BLRU01000085">
    <property type="protein sequence ID" value="GFP19488.1"/>
    <property type="molecule type" value="Genomic_DNA"/>
</dbReference>
<dbReference type="Proteomes" id="UP000588083">
    <property type="component" value="Unassembled WGS sequence"/>
</dbReference>
<dbReference type="AlphaFoldDB" id="A0A6V8PGL8"/>
<accession>A0A6V8PGL8</accession>
<comment type="caution">
    <text evidence="2">The sequence shown here is derived from an EMBL/GenBank/DDBJ whole genome shotgun (WGS) entry which is preliminary data.</text>
</comment>
<organism evidence="2 6">
    <name type="scientific">Candidatus Hakubella thermalkaliphila</name>
    <dbReference type="NCBI Taxonomy" id="2754717"/>
    <lineage>
        <taxon>Bacteria</taxon>
        <taxon>Bacillati</taxon>
        <taxon>Actinomycetota</taxon>
        <taxon>Actinomycetota incertae sedis</taxon>
        <taxon>Candidatus Hakubellales</taxon>
        <taxon>Candidatus Hakubellaceae</taxon>
        <taxon>Candidatus Hakubella</taxon>
    </lineage>
</organism>
<proteinExistence type="predicted"/>
<sequence>MRHRKSVRITNLIERSFVQEKRRTKVIPGFWTERSCLKLVFSALIRARRRWRRVPMGELELKRIDALRREVELDEKPMGQESMEKGIINV</sequence>
<dbReference type="EMBL" id="BLSD01000262">
    <property type="protein sequence ID" value="GFP40464.1"/>
    <property type="molecule type" value="Genomic_DNA"/>
</dbReference>
<evidence type="ECO:0000313" key="6">
    <source>
        <dbReference type="Proteomes" id="UP000588083"/>
    </source>
</evidence>
<evidence type="ECO:0008006" key="7">
    <source>
        <dbReference type="Google" id="ProtNLM"/>
    </source>
</evidence>
<protein>
    <recommendedName>
        <fullName evidence="7">Transposase</fullName>
    </recommendedName>
</protein>